<reference evidence="1" key="2">
    <citation type="journal article" date="2015" name="Data Brief">
        <title>Shoot transcriptome of the giant reed, Arundo donax.</title>
        <authorList>
            <person name="Barrero R.A."/>
            <person name="Guerrero F.D."/>
            <person name="Moolhuijzen P."/>
            <person name="Goolsby J.A."/>
            <person name="Tidwell J."/>
            <person name="Bellgard S.E."/>
            <person name="Bellgard M.I."/>
        </authorList>
    </citation>
    <scope>NUCLEOTIDE SEQUENCE</scope>
    <source>
        <tissue evidence="1">Shoot tissue taken approximately 20 cm above the soil surface</tissue>
    </source>
</reference>
<accession>A0A0A9AZK3</accession>
<evidence type="ECO:0000313" key="1">
    <source>
        <dbReference type="EMBL" id="JAD55328.1"/>
    </source>
</evidence>
<dbReference type="AlphaFoldDB" id="A0A0A9AZK3"/>
<organism evidence="1">
    <name type="scientific">Arundo donax</name>
    <name type="common">Giant reed</name>
    <name type="synonym">Donax arundinaceus</name>
    <dbReference type="NCBI Taxonomy" id="35708"/>
    <lineage>
        <taxon>Eukaryota</taxon>
        <taxon>Viridiplantae</taxon>
        <taxon>Streptophyta</taxon>
        <taxon>Embryophyta</taxon>
        <taxon>Tracheophyta</taxon>
        <taxon>Spermatophyta</taxon>
        <taxon>Magnoliopsida</taxon>
        <taxon>Liliopsida</taxon>
        <taxon>Poales</taxon>
        <taxon>Poaceae</taxon>
        <taxon>PACMAD clade</taxon>
        <taxon>Arundinoideae</taxon>
        <taxon>Arundineae</taxon>
        <taxon>Arundo</taxon>
    </lineage>
</organism>
<sequence>MIKSWIEKLTALNTLGWRWYKFCYKEIRSSGMSLKLGEKFEGFLHTV</sequence>
<protein>
    <submittedName>
        <fullName evidence="1">Uncharacterized protein</fullName>
    </submittedName>
</protein>
<name>A0A0A9AZK3_ARUDO</name>
<proteinExistence type="predicted"/>
<reference evidence="1" key="1">
    <citation type="submission" date="2014-09" db="EMBL/GenBank/DDBJ databases">
        <authorList>
            <person name="Magalhaes I.L.F."/>
            <person name="Oliveira U."/>
            <person name="Santos F.R."/>
            <person name="Vidigal T.H.D.A."/>
            <person name="Brescovit A.D."/>
            <person name="Santos A.J."/>
        </authorList>
    </citation>
    <scope>NUCLEOTIDE SEQUENCE</scope>
    <source>
        <tissue evidence="1">Shoot tissue taken approximately 20 cm above the soil surface</tissue>
    </source>
</reference>
<dbReference type="EMBL" id="GBRH01242567">
    <property type="protein sequence ID" value="JAD55328.1"/>
    <property type="molecule type" value="Transcribed_RNA"/>
</dbReference>